<sequence>MLNCWEYKPNSRPSFTDLVEELGDMLDENLRRHFEDMNNPYIDNDEQRMSHNDYLSMMGSPNYRNLMSPSAVDHEGFNSVHLSGSEYQNMKSPTSPASANGSVFEYMGGESNESGYLRMSAKDTIFSPRHTDVNPFKFTPSPTSPNGNKEDAFPKKVVDIANADNYVNVGSSVSNPSYV</sequence>
<dbReference type="EMBL" id="JASPKZ010004794">
    <property type="protein sequence ID" value="KAJ9589793.1"/>
    <property type="molecule type" value="Genomic_DNA"/>
</dbReference>
<dbReference type="AlphaFoldDB" id="A0AAD8A1L2"/>
<keyword evidence="2" id="KW-1185">Reference proteome</keyword>
<evidence type="ECO:0000313" key="1">
    <source>
        <dbReference type="EMBL" id="KAJ9589793.1"/>
    </source>
</evidence>
<protein>
    <submittedName>
        <fullName evidence="1">Uncharacterized protein</fullName>
    </submittedName>
</protein>
<proteinExistence type="predicted"/>
<organism evidence="1 2">
    <name type="scientific">Diploptera punctata</name>
    <name type="common">Pacific beetle cockroach</name>
    <dbReference type="NCBI Taxonomy" id="6984"/>
    <lineage>
        <taxon>Eukaryota</taxon>
        <taxon>Metazoa</taxon>
        <taxon>Ecdysozoa</taxon>
        <taxon>Arthropoda</taxon>
        <taxon>Hexapoda</taxon>
        <taxon>Insecta</taxon>
        <taxon>Pterygota</taxon>
        <taxon>Neoptera</taxon>
        <taxon>Polyneoptera</taxon>
        <taxon>Dictyoptera</taxon>
        <taxon>Blattodea</taxon>
        <taxon>Blaberoidea</taxon>
        <taxon>Blaberidae</taxon>
        <taxon>Diplopterinae</taxon>
        <taxon>Diploptera</taxon>
    </lineage>
</organism>
<comment type="caution">
    <text evidence="1">The sequence shown here is derived from an EMBL/GenBank/DDBJ whole genome shotgun (WGS) entry which is preliminary data.</text>
</comment>
<reference evidence="1" key="1">
    <citation type="journal article" date="2023" name="IScience">
        <title>Live-bearing cockroach genome reveals convergent evolutionary mechanisms linked to viviparity in insects and beyond.</title>
        <authorList>
            <person name="Fouks B."/>
            <person name="Harrison M.C."/>
            <person name="Mikhailova A.A."/>
            <person name="Marchal E."/>
            <person name="English S."/>
            <person name="Carruthers M."/>
            <person name="Jennings E.C."/>
            <person name="Chiamaka E.L."/>
            <person name="Frigard R.A."/>
            <person name="Pippel M."/>
            <person name="Attardo G.M."/>
            <person name="Benoit J.B."/>
            <person name="Bornberg-Bauer E."/>
            <person name="Tobe S.S."/>
        </authorList>
    </citation>
    <scope>NUCLEOTIDE SEQUENCE</scope>
    <source>
        <strain evidence="1">Stay&amp;Tobe</strain>
    </source>
</reference>
<reference evidence="1" key="2">
    <citation type="submission" date="2023-05" db="EMBL/GenBank/DDBJ databases">
        <authorList>
            <person name="Fouks B."/>
        </authorList>
    </citation>
    <scope>NUCLEOTIDE SEQUENCE</scope>
    <source>
        <strain evidence="1">Stay&amp;Tobe</strain>
        <tissue evidence="1">Testes</tissue>
    </source>
</reference>
<name>A0AAD8A1L2_DIPPU</name>
<accession>A0AAD8A1L2</accession>
<dbReference type="Proteomes" id="UP001233999">
    <property type="component" value="Unassembled WGS sequence"/>
</dbReference>
<gene>
    <name evidence="1" type="ORF">L9F63_027947</name>
</gene>
<evidence type="ECO:0000313" key="2">
    <source>
        <dbReference type="Proteomes" id="UP001233999"/>
    </source>
</evidence>